<sequence>MTGTLKAYEVGEPAATRPAAVPPLDEEAPLIAPVARRTMLRVAGICAATWSVGGLLMLSGSGRLAVLGAALMFPGGGHFAAGHVVHGMLAVSALLVGVLMWWMIGAFLAPITVWVLDLAFVLAAGHHHPTGQGLLAVASAGPMLGGLCLTGHALRHRRRRDVAARLNAELCSVELRASVVPSRSVLPVGEATPADLEHLRFALDLALQPLSSFDGFDRRDQFREAALRYQLCILGYALSTYRYNYAPALAGYLTEAQSRAILKMGDRRVWGYWALENAWGRLSLRRDPVDNGDNVMLTGWQGVAVGMFETLADSRFSAAGALTYRWSENEQYAYDFPSLVASIERNIERSRFTFFSCEPRWIYPVCNSFAVNTLLMDRRLSGGTGFDRLEEQLRRTFVEEFHRPDGRVIGVRSETLGLSWSPWAGDGVWLPTTYWTHAAFPDLAHRSWWLLKEKVLQRRDDHFTLPPTLANRCDSGSYVFGKETFGQLLLAMAAREMGDEEVAAGVLRHVDQTEEVERRDGAARYAGLSTQGNLYGLMARFGRSSGLRDLIGFGVPDAWRDGPRLAEAAYPEVLVARAVTDGAALSCVLYPGTGATRTRLAIDQLRPRHTYNVHGAAESEVVADDQGRATLTVDLEARLSVDVEPAS</sequence>
<feature type="transmembrane region" description="Helical" evidence="1">
    <location>
        <begin position="39"/>
        <end position="58"/>
    </location>
</feature>
<dbReference type="EMBL" id="PYHS01000037">
    <property type="protein sequence ID" value="PSR57560.1"/>
    <property type="molecule type" value="Genomic_DNA"/>
</dbReference>
<evidence type="ECO:0000313" key="4">
    <source>
        <dbReference type="Proteomes" id="UP000241647"/>
    </source>
</evidence>
<dbReference type="Proteomes" id="UP000241647">
    <property type="component" value="Unassembled WGS sequence"/>
</dbReference>
<gene>
    <name evidence="3" type="ORF">C8259_34295</name>
</gene>
<keyword evidence="1" id="KW-0812">Transmembrane</keyword>
<proteinExistence type="predicted"/>
<evidence type="ECO:0000259" key="2">
    <source>
        <dbReference type="Pfam" id="PF18566"/>
    </source>
</evidence>
<evidence type="ECO:0000313" key="3">
    <source>
        <dbReference type="EMBL" id="PSR57560.1"/>
    </source>
</evidence>
<name>A0A2T2YPX1_9NOCA</name>
<reference evidence="3 4" key="1">
    <citation type="submission" date="2018-02" db="EMBL/GenBank/DDBJ databases">
        <title>8 Nocardia nova and 1 Nocardia cyriacigeorgica strain used for evolution to TMP-SMX.</title>
        <authorList>
            <person name="Mehta H."/>
            <person name="Weng J."/>
            <person name="Shamoo Y."/>
        </authorList>
    </citation>
    <scope>NUCLEOTIDE SEQUENCE [LARGE SCALE GENOMIC DNA]</scope>
    <source>
        <strain evidence="3 4">ATCC 33727</strain>
    </source>
</reference>
<feature type="domain" description="Linalool dehydratase/isomerase" evidence="2">
    <location>
        <begin position="228"/>
        <end position="530"/>
    </location>
</feature>
<organism evidence="3 4">
    <name type="scientific">Nocardia nova</name>
    <dbReference type="NCBI Taxonomy" id="37330"/>
    <lineage>
        <taxon>Bacteria</taxon>
        <taxon>Bacillati</taxon>
        <taxon>Actinomycetota</taxon>
        <taxon>Actinomycetes</taxon>
        <taxon>Mycobacteriales</taxon>
        <taxon>Nocardiaceae</taxon>
        <taxon>Nocardia</taxon>
    </lineage>
</organism>
<keyword evidence="1" id="KW-1133">Transmembrane helix</keyword>
<accession>A0A2T2YPX1</accession>
<feature type="transmembrane region" description="Helical" evidence="1">
    <location>
        <begin position="133"/>
        <end position="154"/>
    </location>
</feature>
<dbReference type="RefSeq" id="WP_063032545.1">
    <property type="nucleotide sequence ID" value="NZ_PYHS01000037.1"/>
</dbReference>
<dbReference type="InterPro" id="IPR041411">
    <property type="entry name" value="Ldi"/>
</dbReference>
<dbReference type="AlphaFoldDB" id="A0A2T2YPX1"/>
<evidence type="ECO:0000256" key="1">
    <source>
        <dbReference type="SAM" id="Phobius"/>
    </source>
</evidence>
<dbReference type="Pfam" id="PF18566">
    <property type="entry name" value="Ldi"/>
    <property type="match status" value="1"/>
</dbReference>
<protein>
    <recommendedName>
        <fullName evidence="2">Linalool dehydratase/isomerase domain-containing protein</fullName>
    </recommendedName>
</protein>
<comment type="caution">
    <text evidence="3">The sequence shown here is derived from an EMBL/GenBank/DDBJ whole genome shotgun (WGS) entry which is preliminary data.</text>
</comment>
<feature type="transmembrane region" description="Helical" evidence="1">
    <location>
        <begin position="88"/>
        <end position="113"/>
    </location>
</feature>
<keyword evidence="1" id="KW-0472">Membrane</keyword>